<evidence type="ECO:0000313" key="1">
    <source>
        <dbReference type="EMBL" id="KAG0142857.1"/>
    </source>
</evidence>
<gene>
    <name evidence="1" type="ORF">CROQUDRAFT_22554</name>
</gene>
<keyword evidence="2" id="KW-1185">Reference proteome</keyword>
<name>A0A9P6NC29_9BASI</name>
<feature type="non-terminal residue" evidence="1">
    <location>
        <position position="97"/>
    </location>
</feature>
<dbReference type="PANTHER" id="PTHR31912">
    <property type="entry name" value="IP13529P"/>
    <property type="match status" value="1"/>
</dbReference>
<protein>
    <submittedName>
        <fullName evidence="1">Uncharacterized protein</fullName>
    </submittedName>
</protein>
<feature type="non-terminal residue" evidence="1">
    <location>
        <position position="1"/>
    </location>
</feature>
<dbReference type="Proteomes" id="UP000886653">
    <property type="component" value="Unassembled WGS sequence"/>
</dbReference>
<reference evidence="1" key="1">
    <citation type="submission" date="2013-11" db="EMBL/GenBank/DDBJ databases">
        <title>Genome sequence of the fusiform rust pathogen reveals effectors for host alternation and coevolution with pine.</title>
        <authorList>
            <consortium name="DOE Joint Genome Institute"/>
            <person name="Smith K."/>
            <person name="Pendleton A."/>
            <person name="Kubisiak T."/>
            <person name="Anderson C."/>
            <person name="Salamov A."/>
            <person name="Aerts A."/>
            <person name="Riley R."/>
            <person name="Clum A."/>
            <person name="Lindquist E."/>
            <person name="Ence D."/>
            <person name="Campbell M."/>
            <person name="Kronenberg Z."/>
            <person name="Feau N."/>
            <person name="Dhillon B."/>
            <person name="Hamelin R."/>
            <person name="Burleigh J."/>
            <person name="Smith J."/>
            <person name="Yandell M."/>
            <person name="Nelson C."/>
            <person name="Grigoriev I."/>
            <person name="Davis J."/>
        </authorList>
    </citation>
    <scope>NUCLEOTIDE SEQUENCE</scope>
    <source>
        <strain evidence="1">G11</strain>
    </source>
</reference>
<accession>A0A9P6NC29</accession>
<comment type="caution">
    <text evidence="1">The sequence shown here is derived from an EMBL/GenBank/DDBJ whole genome shotgun (WGS) entry which is preliminary data.</text>
</comment>
<dbReference type="PANTHER" id="PTHR31912:SF34">
    <property type="entry name" value="NOTOCHORD-RELATED PROTEIN"/>
    <property type="match status" value="1"/>
</dbReference>
<organism evidence="1 2">
    <name type="scientific">Cronartium quercuum f. sp. fusiforme G11</name>
    <dbReference type="NCBI Taxonomy" id="708437"/>
    <lineage>
        <taxon>Eukaryota</taxon>
        <taxon>Fungi</taxon>
        <taxon>Dikarya</taxon>
        <taxon>Basidiomycota</taxon>
        <taxon>Pucciniomycotina</taxon>
        <taxon>Pucciniomycetes</taxon>
        <taxon>Pucciniales</taxon>
        <taxon>Coleosporiaceae</taxon>
        <taxon>Cronartium</taxon>
    </lineage>
</organism>
<dbReference type="EMBL" id="MU167335">
    <property type="protein sequence ID" value="KAG0142857.1"/>
    <property type="molecule type" value="Genomic_DNA"/>
</dbReference>
<proteinExistence type="predicted"/>
<dbReference type="AlphaFoldDB" id="A0A9P6NC29"/>
<dbReference type="OrthoDB" id="2506088at2759"/>
<evidence type="ECO:0000313" key="2">
    <source>
        <dbReference type="Proteomes" id="UP000886653"/>
    </source>
</evidence>
<sequence length="97" mass="11178">FLVDLRVIIDWTMHKLVQSMGQWTNKPKFHHLTHLPNSINIFGPAPLFATETFESYNGVLQAASIHTNCQSPGCDIAKHFNNYQLLWMLLSGAYFWN</sequence>